<dbReference type="InterPro" id="IPR037518">
    <property type="entry name" value="MPN"/>
</dbReference>
<proteinExistence type="predicted"/>
<dbReference type="CDD" id="cd08071">
    <property type="entry name" value="MPN_DUF2466"/>
    <property type="match status" value="1"/>
</dbReference>
<dbReference type="GO" id="GO:0006508">
    <property type="term" value="P:proteolysis"/>
    <property type="evidence" value="ECO:0007669"/>
    <property type="project" value="UniProtKB-KW"/>
</dbReference>
<dbReference type="PANTHER" id="PTHR30471:SF3">
    <property type="entry name" value="UPF0758 PROTEIN YEES-RELATED"/>
    <property type="match status" value="1"/>
</dbReference>
<evidence type="ECO:0000313" key="7">
    <source>
        <dbReference type="EMBL" id="GAH07568.1"/>
    </source>
</evidence>
<accession>X1EFY4</accession>
<dbReference type="AlphaFoldDB" id="X1EFY4"/>
<keyword evidence="1" id="KW-0645">Protease</keyword>
<dbReference type="EMBL" id="BART01037435">
    <property type="protein sequence ID" value="GAH07568.1"/>
    <property type="molecule type" value="Genomic_DNA"/>
</dbReference>
<evidence type="ECO:0000256" key="5">
    <source>
        <dbReference type="ARBA" id="ARBA00023049"/>
    </source>
</evidence>
<comment type="caution">
    <text evidence="7">The sequence shown here is derived from an EMBL/GenBank/DDBJ whole genome shotgun (WGS) entry which is preliminary data.</text>
</comment>
<dbReference type="PROSITE" id="PS50249">
    <property type="entry name" value="MPN"/>
    <property type="match status" value="1"/>
</dbReference>
<reference evidence="7" key="1">
    <citation type="journal article" date="2014" name="Front. Microbiol.">
        <title>High frequency of phylogenetically diverse reductive dehalogenase-homologous genes in deep subseafloor sedimentary metagenomes.</title>
        <authorList>
            <person name="Kawai M."/>
            <person name="Futagami T."/>
            <person name="Toyoda A."/>
            <person name="Takaki Y."/>
            <person name="Nishi S."/>
            <person name="Hori S."/>
            <person name="Arai W."/>
            <person name="Tsubouchi T."/>
            <person name="Morono Y."/>
            <person name="Uchiyama I."/>
            <person name="Ito T."/>
            <person name="Fujiyama A."/>
            <person name="Inagaki F."/>
            <person name="Takami H."/>
        </authorList>
    </citation>
    <scope>NUCLEOTIDE SEQUENCE</scope>
    <source>
        <strain evidence="7">Expedition CK06-06</strain>
    </source>
</reference>
<name>X1EFY4_9ZZZZ</name>
<keyword evidence="2" id="KW-0479">Metal-binding</keyword>
<keyword evidence="3" id="KW-0378">Hydrolase</keyword>
<dbReference type="InterPro" id="IPR025657">
    <property type="entry name" value="RadC_JAB"/>
</dbReference>
<dbReference type="SUPFAM" id="SSF102712">
    <property type="entry name" value="JAB1/MPN domain"/>
    <property type="match status" value="1"/>
</dbReference>
<keyword evidence="5" id="KW-0482">Metalloprotease</keyword>
<feature type="domain" description="MPN" evidence="6">
    <location>
        <begin position="1"/>
        <end position="108"/>
    </location>
</feature>
<sequence length="108" mass="12085">MKNIKKENFLCLLLDGKNRIINKFKISEGSLNSSIVHPREALRPAIREAASSIIFIHNHPTGDPTPSSDDIAITKRLVESSKIVGIKVLDHIIIGDNRHFSFSEENLL</sequence>
<evidence type="ECO:0000259" key="6">
    <source>
        <dbReference type="PROSITE" id="PS50249"/>
    </source>
</evidence>
<organism evidence="7">
    <name type="scientific">marine sediment metagenome</name>
    <dbReference type="NCBI Taxonomy" id="412755"/>
    <lineage>
        <taxon>unclassified sequences</taxon>
        <taxon>metagenomes</taxon>
        <taxon>ecological metagenomes</taxon>
    </lineage>
</organism>
<dbReference type="GO" id="GO:0046872">
    <property type="term" value="F:metal ion binding"/>
    <property type="evidence" value="ECO:0007669"/>
    <property type="project" value="UniProtKB-KW"/>
</dbReference>
<evidence type="ECO:0000256" key="2">
    <source>
        <dbReference type="ARBA" id="ARBA00022723"/>
    </source>
</evidence>
<protein>
    <recommendedName>
        <fullName evidence="6">MPN domain-containing protein</fullName>
    </recommendedName>
</protein>
<keyword evidence="4" id="KW-0862">Zinc</keyword>
<evidence type="ECO:0000256" key="1">
    <source>
        <dbReference type="ARBA" id="ARBA00022670"/>
    </source>
</evidence>
<dbReference type="InterPro" id="IPR001405">
    <property type="entry name" value="UPF0758"/>
</dbReference>
<evidence type="ECO:0000256" key="3">
    <source>
        <dbReference type="ARBA" id="ARBA00022801"/>
    </source>
</evidence>
<evidence type="ECO:0000256" key="4">
    <source>
        <dbReference type="ARBA" id="ARBA00022833"/>
    </source>
</evidence>
<dbReference type="Pfam" id="PF04002">
    <property type="entry name" value="RadC"/>
    <property type="match status" value="1"/>
</dbReference>
<dbReference type="Gene3D" id="3.40.140.10">
    <property type="entry name" value="Cytidine Deaminase, domain 2"/>
    <property type="match status" value="1"/>
</dbReference>
<gene>
    <name evidence="7" type="ORF">S01H4_62637</name>
</gene>
<dbReference type="GO" id="GO:0008237">
    <property type="term" value="F:metallopeptidase activity"/>
    <property type="evidence" value="ECO:0007669"/>
    <property type="project" value="UniProtKB-KW"/>
</dbReference>
<dbReference type="PANTHER" id="PTHR30471">
    <property type="entry name" value="DNA REPAIR PROTEIN RADC"/>
    <property type="match status" value="1"/>
</dbReference>